<dbReference type="SUPFAM" id="SSF56645">
    <property type="entry name" value="Acyl-CoA dehydrogenase NM domain-like"/>
    <property type="match status" value="1"/>
</dbReference>
<dbReference type="SUPFAM" id="SSF47203">
    <property type="entry name" value="Acyl-CoA dehydrogenase C-terminal domain-like"/>
    <property type="match status" value="1"/>
</dbReference>
<dbReference type="PANTHER" id="PTHR43292:SF4">
    <property type="entry name" value="ACYL-COA DEHYDROGENASE FADE34"/>
    <property type="match status" value="1"/>
</dbReference>
<keyword evidence="4" id="KW-0274">FAD</keyword>
<comment type="similarity">
    <text evidence="2">Belongs to the acyl-CoA dehydrogenase family.</text>
</comment>
<dbReference type="Pfam" id="PF02770">
    <property type="entry name" value="Acyl-CoA_dh_M"/>
    <property type="match status" value="1"/>
</dbReference>
<dbReference type="InterPro" id="IPR009075">
    <property type="entry name" value="AcylCo_DH/oxidase_C"/>
</dbReference>
<keyword evidence="3" id="KW-0285">Flavoprotein</keyword>
<dbReference type="InterPro" id="IPR009100">
    <property type="entry name" value="AcylCoA_DH/oxidase_NM_dom_sf"/>
</dbReference>
<dbReference type="InterPro" id="IPR006091">
    <property type="entry name" value="Acyl-CoA_Oxase/DH_mid-dom"/>
</dbReference>
<dbReference type="InterPro" id="IPR052161">
    <property type="entry name" value="Mycobact_Acyl-CoA_DH"/>
</dbReference>
<evidence type="ECO:0000256" key="5">
    <source>
        <dbReference type="ARBA" id="ARBA00023002"/>
    </source>
</evidence>
<dbReference type="InterPro" id="IPR037069">
    <property type="entry name" value="AcylCoA_DH/ox_N_sf"/>
</dbReference>
<dbReference type="EMBL" id="CAEZXM010000075">
    <property type="protein sequence ID" value="CAB4686894.1"/>
    <property type="molecule type" value="Genomic_DNA"/>
</dbReference>
<feature type="domain" description="Acyl-CoA dehydrogenase/oxidase C-terminal" evidence="6">
    <location>
        <begin position="247"/>
        <end position="394"/>
    </location>
</feature>
<accession>A0A6J6NQ13</accession>
<dbReference type="GO" id="GO:0016627">
    <property type="term" value="F:oxidoreductase activity, acting on the CH-CH group of donors"/>
    <property type="evidence" value="ECO:0007669"/>
    <property type="project" value="InterPro"/>
</dbReference>
<evidence type="ECO:0000256" key="3">
    <source>
        <dbReference type="ARBA" id="ARBA00022630"/>
    </source>
</evidence>
<evidence type="ECO:0000259" key="7">
    <source>
        <dbReference type="Pfam" id="PF02770"/>
    </source>
</evidence>
<evidence type="ECO:0000259" key="6">
    <source>
        <dbReference type="Pfam" id="PF00441"/>
    </source>
</evidence>
<dbReference type="PANTHER" id="PTHR43292">
    <property type="entry name" value="ACYL-COA DEHYDROGENASE"/>
    <property type="match status" value="1"/>
</dbReference>
<evidence type="ECO:0000313" key="8">
    <source>
        <dbReference type="EMBL" id="CAB4686894.1"/>
    </source>
</evidence>
<comment type="cofactor">
    <cofactor evidence="1">
        <name>FAD</name>
        <dbReference type="ChEBI" id="CHEBI:57692"/>
    </cofactor>
</comment>
<evidence type="ECO:0000256" key="4">
    <source>
        <dbReference type="ARBA" id="ARBA00022827"/>
    </source>
</evidence>
<proteinExistence type="inferred from homology"/>
<dbReference type="GO" id="GO:0050660">
    <property type="term" value="F:flavin adenine dinucleotide binding"/>
    <property type="evidence" value="ECO:0007669"/>
    <property type="project" value="InterPro"/>
</dbReference>
<evidence type="ECO:0000256" key="2">
    <source>
        <dbReference type="ARBA" id="ARBA00009347"/>
    </source>
</evidence>
<dbReference type="InterPro" id="IPR036250">
    <property type="entry name" value="AcylCo_DH-like_C"/>
</dbReference>
<feature type="domain" description="Acyl-CoA oxidase/dehydrogenase middle" evidence="7">
    <location>
        <begin position="141"/>
        <end position="233"/>
    </location>
</feature>
<dbReference type="Gene3D" id="1.10.540.10">
    <property type="entry name" value="Acyl-CoA dehydrogenase/oxidase, N-terminal domain"/>
    <property type="match status" value="1"/>
</dbReference>
<dbReference type="FunFam" id="2.40.110.10:FF:000011">
    <property type="entry name" value="Acyl-CoA dehydrogenase FadE34"/>
    <property type="match status" value="1"/>
</dbReference>
<dbReference type="Gene3D" id="1.20.140.10">
    <property type="entry name" value="Butyryl-CoA Dehydrogenase, subunit A, domain 3"/>
    <property type="match status" value="1"/>
</dbReference>
<dbReference type="Pfam" id="PF00441">
    <property type="entry name" value="Acyl-CoA_dh_1"/>
    <property type="match status" value="1"/>
</dbReference>
<organism evidence="8">
    <name type="scientific">freshwater metagenome</name>
    <dbReference type="NCBI Taxonomy" id="449393"/>
    <lineage>
        <taxon>unclassified sequences</taxon>
        <taxon>metagenomes</taxon>
        <taxon>ecological metagenomes</taxon>
    </lineage>
</organism>
<protein>
    <submittedName>
        <fullName evidence="8">Unannotated protein</fullName>
    </submittedName>
</protein>
<dbReference type="Gene3D" id="2.40.110.10">
    <property type="entry name" value="Butyryl-CoA Dehydrogenase, subunit A, domain 2"/>
    <property type="match status" value="1"/>
</dbReference>
<keyword evidence="5" id="KW-0560">Oxidoreductase</keyword>
<evidence type="ECO:0000256" key="1">
    <source>
        <dbReference type="ARBA" id="ARBA00001974"/>
    </source>
</evidence>
<sequence length="418" mass="45553">MADISLEEFKTQAEQFLAANAPRKEAEQKFVWGQGTDKVAMFEEKDRNDEVADLKRACDWRAKKFDAGYGWISGPKAFGGSELPNAYQRAFDSLESQFQTPNQSYFTIGLGMVAPTIAVHASDVAKDLYLKKMYRGDIVGCQLFSEPGAGSDLASLQTKAERDGDVWVITGQKVWTSGAHYSDIGEVIARTDPDLPKHKGLTGFIVNMRDPAVEIRPLRQMTGGASFNEVFFNELRVPDDHRLGDLNNGWNVALTTLMNERAAIGAGGGGGGIYTRIIEMTRAFGLSDDPVTRQMLADLLIHNKVSGYNNQRSMDKIKAGSLPGPEMSMAKLAGTMNMRRLCDFVSHVLGAKMIADTGEWGTYAWSQLILGAPGGRIAGGSDEVMRNIVGERVLGLPKDAGIDSKSPFNELKVGTQKG</sequence>
<dbReference type="AlphaFoldDB" id="A0A6J6NQ13"/>
<reference evidence="8" key="1">
    <citation type="submission" date="2020-05" db="EMBL/GenBank/DDBJ databases">
        <authorList>
            <person name="Chiriac C."/>
            <person name="Salcher M."/>
            <person name="Ghai R."/>
            <person name="Kavagutti S V."/>
        </authorList>
    </citation>
    <scope>NUCLEOTIDE SEQUENCE</scope>
</reference>
<gene>
    <name evidence="8" type="ORF">UFOPK2366_00531</name>
</gene>
<dbReference type="InterPro" id="IPR046373">
    <property type="entry name" value="Acyl-CoA_Oxase/DH_mid-dom_sf"/>
</dbReference>
<name>A0A6J6NQ13_9ZZZZ</name>
<dbReference type="GO" id="GO:0005886">
    <property type="term" value="C:plasma membrane"/>
    <property type="evidence" value="ECO:0007669"/>
    <property type="project" value="TreeGrafter"/>
</dbReference>